<comment type="caution">
    <text evidence="1">The sequence shown here is derived from an EMBL/GenBank/DDBJ whole genome shotgun (WGS) entry which is preliminary data.</text>
</comment>
<dbReference type="EMBL" id="JAGYWB010000013">
    <property type="protein sequence ID" value="KAI0499604.1"/>
    <property type="molecule type" value="Genomic_DNA"/>
</dbReference>
<evidence type="ECO:0000313" key="1">
    <source>
        <dbReference type="EMBL" id="KAI0499604.1"/>
    </source>
</evidence>
<keyword evidence="2" id="KW-1185">Reference proteome</keyword>
<evidence type="ECO:0000313" key="2">
    <source>
        <dbReference type="Proteomes" id="UP000829196"/>
    </source>
</evidence>
<protein>
    <submittedName>
        <fullName evidence="1">Uncharacterized protein</fullName>
    </submittedName>
</protein>
<proteinExistence type="predicted"/>
<accession>A0A8T3AU64</accession>
<dbReference type="AlphaFoldDB" id="A0A8T3AU64"/>
<name>A0A8T3AU64_DENNO</name>
<organism evidence="1 2">
    <name type="scientific">Dendrobium nobile</name>
    <name type="common">Orchid</name>
    <dbReference type="NCBI Taxonomy" id="94219"/>
    <lineage>
        <taxon>Eukaryota</taxon>
        <taxon>Viridiplantae</taxon>
        <taxon>Streptophyta</taxon>
        <taxon>Embryophyta</taxon>
        <taxon>Tracheophyta</taxon>
        <taxon>Spermatophyta</taxon>
        <taxon>Magnoliopsida</taxon>
        <taxon>Liliopsida</taxon>
        <taxon>Asparagales</taxon>
        <taxon>Orchidaceae</taxon>
        <taxon>Epidendroideae</taxon>
        <taxon>Malaxideae</taxon>
        <taxon>Dendrobiinae</taxon>
        <taxon>Dendrobium</taxon>
    </lineage>
</organism>
<dbReference type="Proteomes" id="UP000829196">
    <property type="component" value="Unassembled WGS sequence"/>
</dbReference>
<sequence>MDGNEKTLGLERGVIRTTGLISPKRNTLNAHSIIIVDHVGKGSSFHTQFHTVEISET</sequence>
<reference evidence="1" key="1">
    <citation type="journal article" date="2022" name="Front. Genet.">
        <title>Chromosome-Scale Assembly of the Dendrobium nobile Genome Provides Insights Into the Molecular Mechanism of the Biosynthesis of the Medicinal Active Ingredient of Dendrobium.</title>
        <authorList>
            <person name="Xu Q."/>
            <person name="Niu S.-C."/>
            <person name="Li K.-L."/>
            <person name="Zheng P.-J."/>
            <person name="Zhang X.-J."/>
            <person name="Jia Y."/>
            <person name="Liu Y."/>
            <person name="Niu Y.-X."/>
            <person name="Yu L.-H."/>
            <person name="Chen D.-F."/>
            <person name="Zhang G.-Q."/>
        </authorList>
    </citation>
    <scope>NUCLEOTIDE SEQUENCE</scope>
    <source>
        <tissue evidence="1">Leaf</tissue>
    </source>
</reference>
<gene>
    <name evidence="1" type="ORF">KFK09_017810</name>
</gene>